<proteinExistence type="predicted"/>
<name>A0A5J4VSG2_9EUKA</name>
<dbReference type="Proteomes" id="UP000324800">
    <property type="component" value="Unassembled WGS sequence"/>
</dbReference>
<comment type="caution">
    <text evidence="1">The sequence shown here is derived from an EMBL/GenBank/DDBJ whole genome shotgun (WGS) entry which is preliminary data.</text>
</comment>
<dbReference type="AlphaFoldDB" id="A0A5J4VSG2"/>
<protein>
    <submittedName>
        <fullName evidence="1">Uncharacterized protein</fullName>
    </submittedName>
</protein>
<reference evidence="1 2" key="1">
    <citation type="submission" date="2019-03" db="EMBL/GenBank/DDBJ databases">
        <title>Single cell metagenomics reveals metabolic interactions within the superorganism composed of flagellate Streblomastix strix and complex community of Bacteroidetes bacteria on its surface.</title>
        <authorList>
            <person name="Treitli S.C."/>
            <person name="Kolisko M."/>
            <person name="Husnik F."/>
            <person name="Keeling P."/>
            <person name="Hampl V."/>
        </authorList>
    </citation>
    <scope>NUCLEOTIDE SEQUENCE [LARGE SCALE GENOMIC DNA]</scope>
    <source>
        <strain evidence="1">ST1C</strain>
    </source>
</reference>
<evidence type="ECO:0000313" key="1">
    <source>
        <dbReference type="EMBL" id="KAA6385263.1"/>
    </source>
</evidence>
<gene>
    <name evidence="1" type="ORF">EZS28_019212</name>
</gene>
<dbReference type="EMBL" id="SNRW01005346">
    <property type="protein sequence ID" value="KAA6385263.1"/>
    <property type="molecule type" value="Genomic_DNA"/>
</dbReference>
<accession>A0A5J4VSG2</accession>
<sequence>MLAPTAITWHNTLADLNKQLGLQAQKNMVFLLCLLSLTKCVIDLASSLVYRQISVLDPMSSKIINVESNYELLKIEYLIPLIIGGTLKRIIVKEDEGNQRIITQIICH</sequence>
<organism evidence="1 2">
    <name type="scientific">Streblomastix strix</name>
    <dbReference type="NCBI Taxonomy" id="222440"/>
    <lineage>
        <taxon>Eukaryota</taxon>
        <taxon>Metamonada</taxon>
        <taxon>Preaxostyla</taxon>
        <taxon>Oxymonadida</taxon>
        <taxon>Streblomastigidae</taxon>
        <taxon>Streblomastix</taxon>
    </lineage>
</organism>
<evidence type="ECO:0000313" key="2">
    <source>
        <dbReference type="Proteomes" id="UP000324800"/>
    </source>
</evidence>